<evidence type="ECO:0000256" key="2">
    <source>
        <dbReference type="SAM" id="Phobius"/>
    </source>
</evidence>
<evidence type="ECO:0000256" key="1">
    <source>
        <dbReference type="SAM" id="MobiDB-lite"/>
    </source>
</evidence>
<evidence type="ECO:0000313" key="4">
    <source>
        <dbReference type="Proteomes" id="UP000245702"/>
    </source>
</evidence>
<protein>
    <submittedName>
        <fullName evidence="3">Uncharacterized protein</fullName>
    </submittedName>
</protein>
<comment type="caution">
    <text evidence="3">The sequence shown here is derived from an EMBL/GenBank/DDBJ whole genome shotgun (WGS) entry which is preliminary data.</text>
</comment>
<reference evidence="3 4" key="1">
    <citation type="submission" date="2016-01" db="EMBL/GenBank/DDBJ databases">
        <authorList>
            <person name="Brown R."/>
        </authorList>
    </citation>
    <scope>NUCLEOTIDE SEQUENCE [LARGE SCALE GENOMIC DNA]</scope>
    <source>
        <strain evidence="3">Sporomusa sphaeroides DSM 2875</strain>
    </source>
</reference>
<proteinExistence type="predicted"/>
<name>A0ABM9VYN5_9FIRM</name>
<dbReference type="EMBL" id="FCOW01000002">
    <property type="protein sequence ID" value="CVK18023.1"/>
    <property type="molecule type" value="Genomic_DNA"/>
</dbReference>
<feature type="region of interest" description="Disordered" evidence="1">
    <location>
        <begin position="32"/>
        <end position="56"/>
    </location>
</feature>
<dbReference type="Proteomes" id="UP000245702">
    <property type="component" value="Unassembled WGS sequence"/>
</dbReference>
<dbReference type="RefSeq" id="WP_158027045.1">
    <property type="nucleotide sequence ID" value="NZ_CP146991.1"/>
</dbReference>
<sequence length="56" mass="6039">MSLERFFIGALVVFLLGLGVLYSGLNRAPFRDHNPGSHHPHTHSVLPAAAGDSCRV</sequence>
<evidence type="ECO:0000313" key="3">
    <source>
        <dbReference type="EMBL" id="CVK18023.1"/>
    </source>
</evidence>
<organism evidence="3 4">
    <name type="scientific">Sporomusa sphaeroides DSM 2875</name>
    <dbReference type="NCBI Taxonomy" id="1337886"/>
    <lineage>
        <taxon>Bacteria</taxon>
        <taxon>Bacillati</taxon>
        <taxon>Bacillota</taxon>
        <taxon>Negativicutes</taxon>
        <taxon>Selenomonadales</taxon>
        <taxon>Sporomusaceae</taxon>
        <taxon>Sporomusa</taxon>
    </lineage>
</organism>
<gene>
    <name evidence="3" type="ORF">SSPH_00659</name>
</gene>
<keyword evidence="4" id="KW-1185">Reference proteome</keyword>
<feature type="transmembrane region" description="Helical" evidence="2">
    <location>
        <begin position="6"/>
        <end position="25"/>
    </location>
</feature>
<keyword evidence="2" id="KW-0812">Transmembrane</keyword>
<accession>A0ABM9VYN5</accession>
<keyword evidence="2" id="KW-1133">Transmembrane helix</keyword>
<keyword evidence="2" id="KW-0472">Membrane</keyword>